<evidence type="ECO:0000313" key="5">
    <source>
        <dbReference type="EMBL" id="MFD1605290.1"/>
    </source>
</evidence>
<dbReference type="InterPro" id="IPR009057">
    <property type="entry name" value="Homeodomain-like_sf"/>
</dbReference>
<dbReference type="PANTHER" id="PTHR43280">
    <property type="entry name" value="ARAC-FAMILY TRANSCRIPTIONAL REGULATOR"/>
    <property type="match status" value="1"/>
</dbReference>
<reference evidence="6" key="1">
    <citation type="journal article" date="2019" name="Int. J. Syst. Evol. Microbiol.">
        <title>The Global Catalogue of Microorganisms (GCM) 10K type strain sequencing project: providing services to taxonomists for standard genome sequencing and annotation.</title>
        <authorList>
            <consortium name="The Broad Institute Genomics Platform"/>
            <consortium name="The Broad Institute Genome Sequencing Center for Infectious Disease"/>
            <person name="Wu L."/>
            <person name="Ma J."/>
        </authorList>
    </citation>
    <scope>NUCLEOTIDE SEQUENCE [LARGE SCALE GENOMIC DNA]</scope>
    <source>
        <strain evidence="6">CCUG 70865</strain>
    </source>
</reference>
<keyword evidence="6" id="KW-1185">Reference proteome</keyword>
<keyword evidence="3" id="KW-0804">Transcription</keyword>
<evidence type="ECO:0000256" key="1">
    <source>
        <dbReference type="ARBA" id="ARBA00023015"/>
    </source>
</evidence>
<dbReference type="SMART" id="SM00342">
    <property type="entry name" value="HTH_ARAC"/>
    <property type="match status" value="1"/>
</dbReference>
<evidence type="ECO:0000256" key="3">
    <source>
        <dbReference type="ARBA" id="ARBA00023163"/>
    </source>
</evidence>
<evidence type="ECO:0000313" key="6">
    <source>
        <dbReference type="Proteomes" id="UP001597138"/>
    </source>
</evidence>
<evidence type="ECO:0000256" key="2">
    <source>
        <dbReference type="ARBA" id="ARBA00023125"/>
    </source>
</evidence>
<dbReference type="InterPro" id="IPR018060">
    <property type="entry name" value="HTH_AraC"/>
</dbReference>
<dbReference type="Gene3D" id="1.10.10.60">
    <property type="entry name" value="Homeodomain-like"/>
    <property type="match status" value="1"/>
</dbReference>
<dbReference type="PRINTS" id="PR00032">
    <property type="entry name" value="HTHARAC"/>
</dbReference>
<keyword evidence="1" id="KW-0805">Transcription regulation</keyword>
<proteinExistence type="predicted"/>
<keyword evidence="2" id="KW-0238">DNA-binding</keyword>
<dbReference type="Proteomes" id="UP001597138">
    <property type="component" value="Unassembled WGS sequence"/>
</dbReference>
<gene>
    <name evidence="5" type="ORF">ACFSC2_21315</name>
</gene>
<dbReference type="PANTHER" id="PTHR43280:SF32">
    <property type="entry name" value="TRANSCRIPTIONAL REGULATORY PROTEIN"/>
    <property type="match status" value="1"/>
</dbReference>
<dbReference type="InterPro" id="IPR020449">
    <property type="entry name" value="Tscrpt_reg_AraC-type_HTH"/>
</dbReference>
<dbReference type="PROSITE" id="PS01124">
    <property type="entry name" value="HTH_ARAC_FAMILY_2"/>
    <property type="match status" value="1"/>
</dbReference>
<dbReference type="RefSeq" id="WP_379813097.1">
    <property type="nucleotide sequence ID" value="NZ_JBHUDZ010000018.1"/>
</dbReference>
<dbReference type="EMBL" id="JBHUDZ010000018">
    <property type="protein sequence ID" value="MFD1605290.1"/>
    <property type="molecule type" value="Genomic_DNA"/>
</dbReference>
<feature type="domain" description="HTH araC/xylS-type" evidence="4">
    <location>
        <begin position="218"/>
        <end position="297"/>
    </location>
</feature>
<protein>
    <submittedName>
        <fullName evidence="5">Helix-turn-helix domain-containing protein</fullName>
    </submittedName>
</protein>
<dbReference type="Pfam" id="PF12833">
    <property type="entry name" value="HTH_18"/>
    <property type="match status" value="1"/>
</dbReference>
<comment type="caution">
    <text evidence="5">The sequence shown here is derived from an EMBL/GenBank/DDBJ whole genome shotgun (WGS) entry which is preliminary data.</text>
</comment>
<accession>A0ABW4HIV8</accession>
<dbReference type="SUPFAM" id="SSF46689">
    <property type="entry name" value="Homeodomain-like"/>
    <property type="match status" value="1"/>
</dbReference>
<organism evidence="5 6">
    <name type="scientific">Flavobacterium artemisiae</name>
    <dbReference type="NCBI Taxonomy" id="2126556"/>
    <lineage>
        <taxon>Bacteria</taxon>
        <taxon>Pseudomonadati</taxon>
        <taxon>Bacteroidota</taxon>
        <taxon>Flavobacteriia</taxon>
        <taxon>Flavobacteriales</taxon>
        <taxon>Flavobacteriaceae</taxon>
        <taxon>Flavobacterium</taxon>
    </lineage>
</organism>
<sequence>MEKEETLEHFYKDILGKESSLLDNDTKQFNLFSFEDCTDPLVIKYRRRDFYKVTLLKGRSIIHYGDLSLEADGTTLAFFSPEIPYTIEMPDNTLQGQYFIFRAPYFNEHYRQDIRELPLFTPGFKPIYILNKIKEKKIIQIFNKMQVELLSEYKFKHDLIRNQISEIIHFAQKLQPAKTFYEQIDANVRITSVFNQLLDLQFPIEPEHNRLEMRSPRDYAEKLYIHVNHLNHALKTTTGKTTTVLISARIINEAKILLKHSHYNITEISRSLGFDDPTHFGHFFKKQTGQPPSAYRT</sequence>
<evidence type="ECO:0000259" key="4">
    <source>
        <dbReference type="PROSITE" id="PS01124"/>
    </source>
</evidence>
<name>A0ABW4HIV8_9FLAO</name>